<dbReference type="Gene3D" id="1.10.260.40">
    <property type="entry name" value="lambda repressor-like DNA-binding domains"/>
    <property type="match status" value="1"/>
</dbReference>
<dbReference type="PATRIC" id="fig|562.7813.peg.3358"/>
<evidence type="ECO:0000313" key="1">
    <source>
        <dbReference type="EMBL" id="AUY04979.1"/>
    </source>
</evidence>
<reference evidence="3 6" key="3">
    <citation type="submission" date="2019-12" db="EMBL/GenBank/DDBJ databases">
        <title>Enteriobacteria Tanzani isolates_8377-8380.</title>
        <authorList>
            <person name="Subbiah M."/>
            <person name="Call D."/>
        </authorList>
    </citation>
    <scope>NUCLEOTIDE SEQUENCE [LARGE SCALE GENOMIC DNA]</scope>
    <source>
        <strain evidence="3 6">8378wB3</strain>
    </source>
</reference>
<dbReference type="Pfam" id="PF15943">
    <property type="entry name" value="YdaS_toxin"/>
    <property type="match status" value="1"/>
</dbReference>
<dbReference type="InterPro" id="IPR010982">
    <property type="entry name" value="Lambda_DNA-bd_dom_sf"/>
</dbReference>
<evidence type="ECO:0000313" key="2">
    <source>
        <dbReference type="EMBL" id="KPO09510.1"/>
    </source>
</evidence>
<evidence type="ECO:0000313" key="6">
    <source>
        <dbReference type="Proteomes" id="UP000441160"/>
    </source>
</evidence>
<evidence type="ECO:0000313" key="3">
    <source>
        <dbReference type="EMBL" id="MWU29392.1"/>
    </source>
</evidence>
<sequence>MSSQHKNVTAKAVKAIGSISEVSRRFEFQSVQSVANWIAKNRVPSERVIQLCQWGGWVVTPHQLRPDIYPNKNDGIPSANNNSQL</sequence>
<dbReference type="Proteomes" id="UP000050556">
    <property type="component" value="Unassembled WGS sequence"/>
</dbReference>
<dbReference type="EMBL" id="WTRX01000001">
    <property type="protein sequence ID" value="MWU29392.1"/>
    <property type="molecule type" value="Genomic_DNA"/>
</dbReference>
<dbReference type="InterPro" id="IPR031856">
    <property type="entry name" value="YdaS_toxin-like"/>
</dbReference>
<dbReference type="GO" id="GO:0003677">
    <property type="term" value="F:DNA binding"/>
    <property type="evidence" value="ECO:0007669"/>
    <property type="project" value="InterPro"/>
</dbReference>
<reference evidence="1 5" key="2">
    <citation type="journal article" date="2018" name="MBio">
        <title>Genomic Analysis of Hospital Plumbing Reveals Diverse Reservoir of Bacterial Plasmids Conferring Carbapenem Resistance.</title>
        <authorList>
            <consortium name="NISC Comparative Sequencing Program"/>
            <person name="Weingarten R.A."/>
            <person name="Johnson R.C."/>
            <person name="Conlan S."/>
            <person name="Ramsburg A.M."/>
            <person name="Dekker J.P."/>
            <person name="Lau A.F."/>
            <person name="Khil P."/>
            <person name="Odom R.T."/>
            <person name="Deming C."/>
            <person name="Park M."/>
            <person name="Thomas P.J."/>
            <person name="Henderson D.K."/>
            <person name="Palmore T.N."/>
            <person name="Segre J.A."/>
            <person name="Frank K.M."/>
        </authorList>
    </citation>
    <scope>NUCLEOTIDE SEQUENCE [LARGE SCALE GENOMIC DNA]</scope>
    <source>
        <strain evidence="1 5">ECONIH4</strain>
    </source>
</reference>
<dbReference type="EMBL" id="CP026399">
    <property type="protein sequence ID" value="AUY04979.1"/>
    <property type="molecule type" value="Genomic_DNA"/>
</dbReference>
<dbReference type="RefSeq" id="WP_024195799.1">
    <property type="nucleotide sequence ID" value="NZ_BFLJ01000048.1"/>
</dbReference>
<name>A0A0Q2XR01_ECOLX</name>
<protein>
    <submittedName>
        <fullName evidence="2">Uncharacterized protein</fullName>
    </submittedName>
</protein>
<reference evidence="2 4" key="1">
    <citation type="journal article" date="2015" name="Front. Microbiol.">
        <title>Genetic determinants of heat resistance in Escherichia coli.</title>
        <authorList>
            <person name="Mercer R.G."/>
            <person name="Zheng J."/>
            <person name="Garcia-Hernandez R."/>
            <person name="Ruan L."/>
            <person name="Ganzle M.G."/>
            <person name="McMullen L.M."/>
        </authorList>
    </citation>
    <scope>NUCLEOTIDE SEQUENCE [LARGE SCALE GENOMIC DNA]</scope>
    <source>
        <strain evidence="2 4">AW1.3</strain>
    </source>
</reference>
<proteinExistence type="predicted"/>
<dbReference type="EMBL" id="LDYI01000116">
    <property type="protein sequence ID" value="KPO09510.1"/>
    <property type="molecule type" value="Genomic_DNA"/>
</dbReference>
<evidence type="ECO:0000313" key="4">
    <source>
        <dbReference type="Proteomes" id="UP000050556"/>
    </source>
</evidence>
<dbReference type="Proteomes" id="UP000441160">
    <property type="component" value="Unassembled WGS sequence"/>
</dbReference>
<gene>
    <name evidence="2" type="ORF">ACU57_17240</name>
    <name evidence="1" type="ORF">C3F40_26455</name>
    <name evidence="3" type="ORF">GP944_01100</name>
</gene>
<dbReference type="AlphaFoldDB" id="A0A0Q2XR01"/>
<evidence type="ECO:0000313" key="5">
    <source>
        <dbReference type="Proteomes" id="UP000239554"/>
    </source>
</evidence>
<organism evidence="2 4">
    <name type="scientific">Escherichia coli</name>
    <dbReference type="NCBI Taxonomy" id="562"/>
    <lineage>
        <taxon>Bacteria</taxon>
        <taxon>Pseudomonadati</taxon>
        <taxon>Pseudomonadota</taxon>
        <taxon>Gammaproteobacteria</taxon>
        <taxon>Enterobacterales</taxon>
        <taxon>Enterobacteriaceae</taxon>
        <taxon>Escherichia</taxon>
    </lineage>
</organism>
<accession>A0A0Q2XR01</accession>
<dbReference type="Proteomes" id="UP000239554">
    <property type="component" value="Chromosome"/>
</dbReference>